<dbReference type="OrthoDB" id="4676at2759"/>
<dbReference type="Proteomes" id="UP000799776">
    <property type="component" value="Unassembled WGS sequence"/>
</dbReference>
<proteinExistence type="predicted"/>
<evidence type="ECO:0000313" key="1">
    <source>
        <dbReference type="EMBL" id="KAF2091182.1"/>
    </source>
</evidence>
<evidence type="ECO:0000313" key="2">
    <source>
        <dbReference type="Proteomes" id="UP000799776"/>
    </source>
</evidence>
<dbReference type="EMBL" id="ML978712">
    <property type="protein sequence ID" value="KAF2091182.1"/>
    <property type="molecule type" value="Genomic_DNA"/>
</dbReference>
<protein>
    <submittedName>
        <fullName evidence="1">Uncharacterized protein</fullName>
    </submittedName>
</protein>
<comment type="caution">
    <text evidence="1">The sequence shown here is derived from an EMBL/GenBank/DDBJ whole genome shotgun (WGS) entry which is preliminary data.</text>
</comment>
<gene>
    <name evidence="1" type="ORF">K490DRAFT_22519</name>
</gene>
<dbReference type="AlphaFoldDB" id="A0A9P4M1F8"/>
<sequence>QVLRFLISTPAATICSPSDEADLDSSTRTYSSGMLSPFEELMCAVILSRPISHTLGHRTIRTVLNPPYSFSSPKAIQDADPETRLQAFYDAHTQHKDKTADEIGLLADTVAHRWAKGGASDTSLQVVRDEANGDYLGMRKLLQDSIKGLGQTGLDIFCRRIQWLWPEVYPFVDQRTRKALEALGLPGEAEELRELMEKEWEGVGCVNIGIKDENQKKRRAFVVALERAVGADLEKTSEAVLEDAA</sequence>
<feature type="non-terminal residue" evidence="1">
    <location>
        <position position="245"/>
    </location>
</feature>
<keyword evidence="2" id="KW-1185">Reference proteome</keyword>
<organism evidence="1 2">
    <name type="scientific">Saccharata proteae CBS 121410</name>
    <dbReference type="NCBI Taxonomy" id="1314787"/>
    <lineage>
        <taxon>Eukaryota</taxon>
        <taxon>Fungi</taxon>
        <taxon>Dikarya</taxon>
        <taxon>Ascomycota</taxon>
        <taxon>Pezizomycotina</taxon>
        <taxon>Dothideomycetes</taxon>
        <taxon>Dothideomycetes incertae sedis</taxon>
        <taxon>Botryosphaeriales</taxon>
        <taxon>Saccharataceae</taxon>
        <taxon>Saccharata</taxon>
    </lineage>
</organism>
<accession>A0A9P4M1F8</accession>
<name>A0A9P4M1F8_9PEZI</name>
<feature type="non-terminal residue" evidence="1">
    <location>
        <position position="1"/>
    </location>
</feature>
<reference evidence="1" key="1">
    <citation type="journal article" date="2020" name="Stud. Mycol.">
        <title>101 Dothideomycetes genomes: a test case for predicting lifestyles and emergence of pathogens.</title>
        <authorList>
            <person name="Haridas S."/>
            <person name="Albert R."/>
            <person name="Binder M."/>
            <person name="Bloem J."/>
            <person name="Labutti K."/>
            <person name="Salamov A."/>
            <person name="Andreopoulos B."/>
            <person name="Baker S."/>
            <person name="Barry K."/>
            <person name="Bills G."/>
            <person name="Bluhm B."/>
            <person name="Cannon C."/>
            <person name="Castanera R."/>
            <person name="Culley D."/>
            <person name="Daum C."/>
            <person name="Ezra D."/>
            <person name="Gonzalez J."/>
            <person name="Henrissat B."/>
            <person name="Kuo A."/>
            <person name="Liang C."/>
            <person name="Lipzen A."/>
            <person name="Lutzoni F."/>
            <person name="Magnuson J."/>
            <person name="Mondo S."/>
            <person name="Nolan M."/>
            <person name="Ohm R."/>
            <person name="Pangilinan J."/>
            <person name="Park H.-J."/>
            <person name="Ramirez L."/>
            <person name="Alfaro M."/>
            <person name="Sun H."/>
            <person name="Tritt A."/>
            <person name="Yoshinaga Y."/>
            <person name="Zwiers L.-H."/>
            <person name="Turgeon B."/>
            <person name="Goodwin S."/>
            <person name="Spatafora J."/>
            <person name="Crous P."/>
            <person name="Grigoriev I."/>
        </authorList>
    </citation>
    <scope>NUCLEOTIDE SEQUENCE</scope>
    <source>
        <strain evidence="1">CBS 121410</strain>
    </source>
</reference>